<dbReference type="Pfam" id="PF13822">
    <property type="entry name" value="ACC_epsilon"/>
    <property type="match status" value="1"/>
</dbReference>
<accession>A0A7X6MAU2</accession>
<keyword evidence="3" id="KW-1185">Reference proteome</keyword>
<dbReference type="AlphaFoldDB" id="A0A7X6MAU2"/>
<dbReference type="RefSeq" id="WP_082768531.1">
    <property type="nucleotide sequence ID" value="NZ_JAAXPG010000004.1"/>
</dbReference>
<reference evidence="2 3" key="1">
    <citation type="submission" date="2020-04" db="EMBL/GenBank/DDBJ databases">
        <title>MicrobeNet Type strains.</title>
        <authorList>
            <person name="Nicholson A.C."/>
        </authorList>
    </citation>
    <scope>NUCLEOTIDE SEQUENCE [LARGE SCALE GENOMIC DNA]</scope>
    <source>
        <strain evidence="2 3">ATCC 23612</strain>
    </source>
</reference>
<dbReference type="Proteomes" id="UP000553209">
    <property type="component" value="Unassembled WGS sequence"/>
</dbReference>
<dbReference type="GO" id="GO:0004658">
    <property type="term" value="F:propionyl-CoA carboxylase activity"/>
    <property type="evidence" value="ECO:0007669"/>
    <property type="project" value="InterPro"/>
</dbReference>
<evidence type="ECO:0000256" key="1">
    <source>
        <dbReference type="SAM" id="MobiDB-lite"/>
    </source>
</evidence>
<proteinExistence type="predicted"/>
<evidence type="ECO:0000313" key="2">
    <source>
        <dbReference type="EMBL" id="NKY97174.1"/>
    </source>
</evidence>
<name>A0A7X6MAU2_9ACTN</name>
<gene>
    <name evidence="2" type="ORF">HGB44_05735</name>
</gene>
<organism evidence="2 3">
    <name type="scientific">Nocardiopsis alborubida</name>
    <dbReference type="NCBI Taxonomy" id="146802"/>
    <lineage>
        <taxon>Bacteria</taxon>
        <taxon>Bacillati</taxon>
        <taxon>Actinomycetota</taxon>
        <taxon>Actinomycetes</taxon>
        <taxon>Streptosporangiales</taxon>
        <taxon>Nocardiopsidaceae</taxon>
        <taxon>Nocardiopsis</taxon>
    </lineage>
</organism>
<sequence>MNRIPGAPDPCLRIVRGRPSVEETAALVAVSMLLERNASRRSEEAPPGPVPWNRPRDLSALSWQAR</sequence>
<protein>
    <submittedName>
        <fullName evidence="2">Acyl-CoA carboxylase subunit epsilon</fullName>
    </submittedName>
</protein>
<feature type="region of interest" description="Disordered" evidence="1">
    <location>
        <begin position="37"/>
        <end position="66"/>
    </location>
</feature>
<comment type="caution">
    <text evidence="2">The sequence shown here is derived from an EMBL/GenBank/DDBJ whole genome shotgun (WGS) entry which is preliminary data.</text>
</comment>
<dbReference type="EMBL" id="JAAXPG010000004">
    <property type="protein sequence ID" value="NKY97174.1"/>
    <property type="molecule type" value="Genomic_DNA"/>
</dbReference>
<dbReference type="GO" id="GO:0003989">
    <property type="term" value="F:acetyl-CoA carboxylase activity"/>
    <property type="evidence" value="ECO:0007669"/>
    <property type="project" value="InterPro"/>
</dbReference>
<dbReference type="InterPro" id="IPR032716">
    <property type="entry name" value="ACC_epsilon"/>
</dbReference>
<evidence type="ECO:0000313" key="3">
    <source>
        <dbReference type="Proteomes" id="UP000553209"/>
    </source>
</evidence>